<evidence type="ECO:0000256" key="10">
    <source>
        <dbReference type="PIRSR" id="PIRSR610347-2"/>
    </source>
</evidence>
<dbReference type="PANTHER" id="PTHR12415:SF0">
    <property type="entry name" value="TYROSYL-DNA PHOSPHODIESTERASE 1"/>
    <property type="match status" value="1"/>
</dbReference>
<evidence type="ECO:0000256" key="3">
    <source>
        <dbReference type="ARBA" id="ARBA00022722"/>
    </source>
</evidence>
<feature type="site" description="Interaction with DNA" evidence="11">
    <location>
        <position position="499"/>
    </location>
</feature>
<dbReference type="InterPro" id="IPR001849">
    <property type="entry name" value="PH_domain"/>
</dbReference>
<evidence type="ECO:0000256" key="5">
    <source>
        <dbReference type="ARBA" id="ARBA00022801"/>
    </source>
</evidence>
<feature type="binding site" evidence="10">
    <location>
        <position position="247"/>
    </location>
    <ligand>
        <name>substrate</name>
    </ligand>
</feature>
<evidence type="ECO:0000256" key="1">
    <source>
        <dbReference type="ARBA" id="ARBA00004123"/>
    </source>
</evidence>
<dbReference type="Proteomes" id="UP000198211">
    <property type="component" value="Unassembled WGS sequence"/>
</dbReference>
<dbReference type="CDD" id="cd09123">
    <property type="entry name" value="PLDc_Tdp1_2"/>
    <property type="match status" value="1"/>
</dbReference>
<feature type="active site" description="Nucleophile" evidence="9">
    <location>
        <position position="245"/>
    </location>
</feature>
<comment type="similarity">
    <text evidence="2">Belongs to the tyrosyl-DNA phosphodiesterase family.</text>
</comment>
<dbReference type="GO" id="GO:0017005">
    <property type="term" value="F:3'-tyrosyl-DNA phosphodiesterase activity"/>
    <property type="evidence" value="ECO:0007669"/>
    <property type="project" value="TreeGrafter"/>
</dbReference>
<dbReference type="CDD" id="cd09122">
    <property type="entry name" value="PLDc_Tdp1_1"/>
    <property type="match status" value="1"/>
</dbReference>
<dbReference type="EMBL" id="NBNE01000508">
    <property type="protein sequence ID" value="OWZ18977.1"/>
    <property type="molecule type" value="Genomic_DNA"/>
</dbReference>
<keyword evidence="4" id="KW-0227">DNA damage</keyword>
<dbReference type="GO" id="GO:0005634">
    <property type="term" value="C:nucleus"/>
    <property type="evidence" value="ECO:0007669"/>
    <property type="project" value="UniProtKB-SubCell"/>
</dbReference>
<evidence type="ECO:0000256" key="4">
    <source>
        <dbReference type="ARBA" id="ARBA00022763"/>
    </source>
</evidence>
<evidence type="ECO:0000256" key="6">
    <source>
        <dbReference type="ARBA" id="ARBA00022839"/>
    </source>
</evidence>
<dbReference type="PROSITE" id="PS50003">
    <property type="entry name" value="PH_DOMAIN"/>
    <property type="match status" value="1"/>
</dbReference>
<protein>
    <submittedName>
        <fullName evidence="13">Tyrosyl-DNA phosphodiesterase</fullName>
    </submittedName>
</protein>
<dbReference type="Pfam" id="PF06087">
    <property type="entry name" value="Tyr-DNA_phospho"/>
    <property type="match status" value="1"/>
</dbReference>
<gene>
    <name evidence="13" type="ORF">PHMEG_0006850</name>
</gene>
<dbReference type="OrthoDB" id="47785at2759"/>
<dbReference type="GO" id="GO:0006281">
    <property type="term" value="P:DNA repair"/>
    <property type="evidence" value="ECO:0007669"/>
    <property type="project" value="UniProtKB-KW"/>
</dbReference>
<proteinExistence type="inferred from homology"/>
<dbReference type="STRING" id="4795.A0A225WPR3"/>
<reference evidence="14" key="1">
    <citation type="submission" date="2017-03" db="EMBL/GenBank/DDBJ databases">
        <title>Phytopthora megakarya and P. palmivora, two closely related causual agents of cacao black pod achieved similar genome size and gene model numbers by different mechanisms.</title>
        <authorList>
            <person name="Ali S."/>
            <person name="Shao J."/>
            <person name="Larry D.J."/>
            <person name="Kronmiller B."/>
            <person name="Shen D."/>
            <person name="Strem M.D."/>
            <person name="Melnick R.L."/>
            <person name="Guiltinan M.J."/>
            <person name="Tyler B.M."/>
            <person name="Meinhardt L.W."/>
            <person name="Bailey B.A."/>
        </authorList>
    </citation>
    <scope>NUCLEOTIDE SEQUENCE [LARGE SCALE GENOMIC DNA]</scope>
    <source>
        <strain evidence="14">zdho120</strain>
    </source>
</reference>
<keyword evidence="6" id="KW-0269">Exonuclease</keyword>
<dbReference type="Gene3D" id="3.30.870.10">
    <property type="entry name" value="Endonuclease Chain A"/>
    <property type="match status" value="2"/>
</dbReference>
<name>A0A225WPR3_9STRA</name>
<keyword evidence="8" id="KW-0539">Nucleus</keyword>
<evidence type="ECO:0000256" key="2">
    <source>
        <dbReference type="ARBA" id="ARBA00010205"/>
    </source>
</evidence>
<sequence length="1269" mass="142607">MVSFEAFWREQAADSPRAGRVPGQIVLQASHRVAQVISSRPDAAQGAIDITSCSSRLHLSAKLSTLTKCVQLLTKLTIVVWFLTVESPNDGRARTQAAKAAKALSDGRRHWKCSECCASCRGPKRQKLTATGDATGNAPSAAPPAVTSSAELGCYLTRLRNAPDAHNLHAKGLNDLLEGDFTRCLLTNYMFDLPWLFAECPRLRDVPVLLVHGERDRQGMTKECREYANVTSVAPPLPIPYGTHHTKMLVALYPEKVRVAIFTANFLSNDWNTKTQGIWYQDFGLKVLADSEDEEKEAVAGASEFEADLAHYLSSLGAPVKVFCGELKRFDFSTARVALVPAVPGVHKGKDMEKYGHLRVRKLLKMYKVPPTDNPLICQFSSLGSLDEKWLFGEFAESFLPGKRNISSTSMPTQALHIIWPSVEDVQNSLEGWSSGRSIPCPLKNMKPFLHKYLRKWTPPKEVHRQNAMPHIKSYARFSPNDDAAGELDWAIVTSSNLSKAAWGSLQKNNTQFMIRSYELGVIFLPQLLGRHNNEDPRLVTIGKQDSMVKAGSQLSTMKATTCVRVVLPTDELVRMECTTTMTVGDLVGVLEKRSGFQKAIGMETNGNHLFCDCIELKYGSLLIGQVEEFDILEYQFDNSGSVEWITKINDRQSRGRIAPIMRRSPHKIVETVRPVTPDGLIPLWQVKQDRIAHEEEAATRQLCGGTAQPQTEVFEFHPQMRLKELIQHSNVRRSLLRRRGARRHPTWQNKQRGLLFSGFKERRHYAKLRKYAQCILLQAGMQMIDRIQILRKNVRELVFLLRDAVLGGHTLKADDLLSLAWTMVNALARTTESSDAFPGSEDTRENMVRRLSWDIAGKDGGAAILLEGWVITGEWGTFWRSQRREYACLCDNHILYFFSSRTRCANFVFEIGRERDGTASEASKRFRKDNCPLGQIDLLETDWTLRKSIYDEESGTQHRNAFAFFDPNGRMRLVLDVSTATDATMWVRMLSAEISQNKLFARMRELNGWTPAACEFGRSELSSDKSNPLTTWMEILTQSSTTLGDQNSLVIPLRTLYSQIDRLNGEARAERYKSWTLSQTLKDLQRDRVKINGLILAGASLETNILALALEALRTMGVERSNIRTRSYSGAYISSMSIAAKEMIALRFARQVIICSSRTHGGGDIFDTLHLLFGNDRFCICPDALSMEPIEITISEGTSADEPLSAHITMKMVYRVIPTDSIGPTLYGEQTQTQRPEFKIQGTYSQRLNCDFFEGNNIEGTVQLQFAG</sequence>
<organism evidence="13 14">
    <name type="scientific">Phytophthora megakarya</name>
    <dbReference type="NCBI Taxonomy" id="4795"/>
    <lineage>
        <taxon>Eukaryota</taxon>
        <taxon>Sar</taxon>
        <taxon>Stramenopiles</taxon>
        <taxon>Oomycota</taxon>
        <taxon>Peronosporomycetes</taxon>
        <taxon>Peronosporales</taxon>
        <taxon>Peronosporaceae</taxon>
        <taxon>Phytophthora</taxon>
    </lineage>
</organism>
<dbReference type="GO" id="GO:0003690">
    <property type="term" value="F:double-stranded DNA binding"/>
    <property type="evidence" value="ECO:0007669"/>
    <property type="project" value="TreeGrafter"/>
</dbReference>
<dbReference type="SUPFAM" id="SSF56024">
    <property type="entry name" value="Phospholipase D/nuclease"/>
    <property type="match status" value="2"/>
</dbReference>
<evidence type="ECO:0000256" key="7">
    <source>
        <dbReference type="ARBA" id="ARBA00023204"/>
    </source>
</evidence>
<evidence type="ECO:0000259" key="12">
    <source>
        <dbReference type="PROSITE" id="PS50003"/>
    </source>
</evidence>
<dbReference type="PANTHER" id="PTHR12415">
    <property type="entry name" value="TYROSYL-DNA PHOSPHODIESTERASE 1"/>
    <property type="match status" value="1"/>
</dbReference>
<comment type="subcellular location">
    <subcellularLocation>
        <location evidence="1">Nucleus</location>
    </subcellularLocation>
</comment>
<feature type="active site" description="Proton donor/acceptor" evidence="9">
    <location>
        <position position="471"/>
    </location>
</feature>
<keyword evidence="3" id="KW-0540">Nuclease</keyword>
<feature type="binding site" evidence="10">
    <location>
        <position position="473"/>
    </location>
    <ligand>
        <name>substrate</name>
    </ligand>
</feature>
<keyword evidence="5" id="KW-0378">Hydrolase</keyword>
<dbReference type="GO" id="GO:0004527">
    <property type="term" value="F:exonuclease activity"/>
    <property type="evidence" value="ECO:0007669"/>
    <property type="project" value="UniProtKB-KW"/>
</dbReference>
<evidence type="ECO:0000313" key="14">
    <source>
        <dbReference type="Proteomes" id="UP000198211"/>
    </source>
</evidence>
<evidence type="ECO:0000256" key="11">
    <source>
        <dbReference type="PIRSR" id="PIRSR610347-3"/>
    </source>
</evidence>
<dbReference type="GO" id="GO:0003697">
    <property type="term" value="F:single-stranded DNA binding"/>
    <property type="evidence" value="ECO:0007669"/>
    <property type="project" value="TreeGrafter"/>
</dbReference>
<dbReference type="AlphaFoldDB" id="A0A225WPR3"/>
<dbReference type="InterPro" id="IPR010347">
    <property type="entry name" value="Tdp1"/>
</dbReference>
<keyword evidence="14" id="KW-1185">Reference proteome</keyword>
<comment type="caution">
    <text evidence="13">The sequence shown here is derived from an EMBL/GenBank/DDBJ whole genome shotgun (WGS) entry which is preliminary data.</text>
</comment>
<keyword evidence="7" id="KW-0234">DNA repair</keyword>
<evidence type="ECO:0000256" key="9">
    <source>
        <dbReference type="PIRSR" id="PIRSR610347-1"/>
    </source>
</evidence>
<accession>A0A225WPR3</accession>
<feature type="domain" description="PH" evidence="12">
    <location>
        <begin position="864"/>
        <end position="996"/>
    </location>
</feature>
<evidence type="ECO:0000313" key="13">
    <source>
        <dbReference type="EMBL" id="OWZ18977.1"/>
    </source>
</evidence>
<dbReference type="SUPFAM" id="SSF50729">
    <property type="entry name" value="PH domain-like"/>
    <property type="match status" value="1"/>
</dbReference>
<evidence type="ECO:0000256" key="8">
    <source>
        <dbReference type="ARBA" id="ARBA00023242"/>
    </source>
</evidence>